<comment type="caution">
    <text evidence="2">The sequence shown here is derived from an EMBL/GenBank/DDBJ whole genome shotgun (WGS) entry which is preliminary data.</text>
</comment>
<feature type="region of interest" description="Disordered" evidence="1">
    <location>
        <begin position="1"/>
        <end position="47"/>
    </location>
</feature>
<feature type="compositionally biased region" description="Low complexity" evidence="1">
    <location>
        <begin position="1"/>
        <end position="21"/>
    </location>
</feature>
<evidence type="ECO:0000313" key="3">
    <source>
        <dbReference type="Proteomes" id="UP000236333"/>
    </source>
</evidence>
<feature type="compositionally biased region" description="Low complexity" evidence="1">
    <location>
        <begin position="31"/>
        <end position="46"/>
    </location>
</feature>
<dbReference type="AlphaFoldDB" id="A0A2J7ZM76"/>
<name>A0A2J7ZM76_9CHLO</name>
<dbReference type="Proteomes" id="UP000236333">
    <property type="component" value="Unassembled WGS sequence"/>
</dbReference>
<evidence type="ECO:0000313" key="2">
    <source>
        <dbReference type="EMBL" id="PNH01350.1"/>
    </source>
</evidence>
<protein>
    <submittedName>
        <fullName evidence="2">Uncharacterized protein</fullName>
    </submittedName>
</protein>
<organism evidence="2 3">
    <name type="scientific">Tetrabaena socialis</name>
    <dbReference type="NCBI Taxonomy" id="47790"/>
    <lineage>
        <taxon>Eukaryota</taxon>
        <taxon>Viridiplantae</taxon>
        <taxon>Chlorophyta</taxon>
        <taxon>core chlorophytes</taxon>
        <taxon>Chlorophyceae</taxon>
        <taxon>CS clade</taxon>
        <taxon>Chlamydomonadales</taxon>
        <taxon>Tetrabaenaceae</taxon>
        <taxon>Tetrabaena</taxon>
    </lineage>
</organism>
<sequence>MPGSCSSSSSSATAASASPKLLPSPPPRPLPVAGAGTAASDQASAAVPGSMVPLRCQKVPEVSMLSRDWMMDSRSAALCSGLIMPAMAARITPR</sequence>
<evidence type="ECO:0000256" key="1">
    <source>
        <dbReference type="SAM" id="MobiDB-lite"/>
    </source>
</evidence>
<gene>
    <name evidence="2" type="ORF">TSOC_012777</name>
</gene>
<keyword evidence="3" id="KW-1185">Reference proteome</keyword>
<dbReference type="EMBL" id="PGGS01000926">
    <property type="protein sequence ID" value="PNH01350.1"/>
    <property type="molecule type" value="Genomic_DNA"/>
</dbReference>
<reference evidence="2 3" key="1">
    <citation type="journal article" date="2017" name="Mol. Biol. Evol.">
        <title>The 4-celled Tetrabaena socialis nuclear genome reveals the essential components for genetic control of cell number at the origin of multicellularity in the volvocine lineage.</title>
        <authorList>
            <person name="Featherston J."/>
            <person name="Arakaki Y."/>
            <person name="Hanschen E.R."/>
            <person name="Ferris P.J."/>
            <person name="Michod R.E."/>
            <person name="Olson B.J.S.C."/>
            <person name="Nozaki H."/>
            <person name="Durand P.M."/>
        </authorList>
    </citation>
    <scope>NUCLEOTIDE SEQUENCE [LARGE SCALE GENOMIC DNA]</scope>
    <source>
        <strain evidence="2 3">NIES-571</strain>
    </source>
</reference>
<accession>A0A2J7ZM76</accession>
<proteinExistence type="predicted"/>